<dbReference type="InParanoid" id="K9FNB7"/>
<dbReference type="Proteomes" id="UP000009882">
    <property type="component" value="Unassembled WGS sequence"/>
</dbReference>
<dbReference type="HOGENOM" id="CLU_2413977_0_0_1"/>
<accession>K9FNB7</accession>
<keyword evidence="2" id="KW-1185">Reference proteome</keyword>
<sequence>MGTTTMKASRESLADSRDDFVVYNQELSAGNIPGQNDATIQTELRCIANTLSGWTEHSDYPNKVTRSCFSDRRCNVSDIIVKVAELVTIKDG</sequence>
<proteinExistence type="predicted"/>
<gene>
    <name evidence="1" type="ORF">PDIG_55520</name>
</gene>
<dbReference type="EMBL" id="AKCT01000219">
    <property type="protein sequence ID" value="EKV10714.1"/>
    <property type="molecule type" value="Genomic_DNA"/>
</dbReference>
<reference evidence="2" key="1">
    <citation type="journal article" date="2012" name="BMC Genomics">
        <title>Genome sequence of the necrotrophic fungus Penicillium digitatum, the main postharvest pathogen of citrus.</title>
        <authorList>
            <person name="Marcet-Houben M."/>
            <person name="Ballester A.-R."/>
            <person name="de la Fuente B."/>
            <person name="Harries E."/>
            <person name="Marcos J.F."/>
            <person name="Gonzalez-Candelas L."/>
            <person name="Gabaldon T."/>
        </authorList>
    </citation>
    <scope>NUCLEOTIDE SEQUENCE [LARGE SCALE GENOMIC DNA]</scope>
    <source>
        <strain evidence="2">PHI26 / CECT 20796</strain>
    </source>
</reference>
<name>K9FNB7_PEND2</name>
<evidence type="ECO:0000313" key="1">
    <source>
        <dbReference type="EMBL" id="EKV10714.1"/>
    </source>
</evidence>
<comment type="caution">
    <text evidence="1">The sequence shown here is derived from an EMBL/GenBank/DDBJ whole genome shotgun (WGS) entry which is preliminary data.</text>
</comment>
<evidence type="ECO:0000313" key="2">
    <source>
        <dbReference type="Proteomes" id="UP000009882"/>
    </source>
</evidence>
<dbReference type="OrthoDB" id="4348245at2759"/>
<dbReference type="AlphaFoldDB" id="K9FNB7"/>
<protein>
    <submittedName>
        <fullName evidence="1">Uncharacterized protein</fullName>
    </submittedName>
</protein>
<organism evidence="1 2">
    <name type="scientific">Penicillium digitatum (strain PHI26 / CECT 20796)</name>
    <name type="common">Green mold</name>
    <dbReference type="NCBI Taxonomy" id="1170229"/>
    <lineage>
        <taxon>Eukaryota</taxon>
        <taxon>Fungi</taxon>
        <taxon>Dikarya</taxon>
        <taxon>Ascomycota</taxon>
        <taxon>Pezizomycotina</taxon>
        <taxon>Eurotiomycetes</taxon>
        <taxon>Eurotiomycetidae</taxon>
        <taxon>Eurotiales</taxon>
        <taxon>Aspergillaceae</taxon>
        <taxon>Penicillium</taxon>
    </lineage>
</organism>